<sequence>DWTTGPRGELVLWIPEEYREGLWWARNLHVIGRSKVTYNLKAFVHGTDWTQCYT</sequence>
<proteinExistence type="predicted"/>
<protein>
    <submittedName>
        <fullName evidence="1">Uncharacterized protein</fullName>
    </submittedName>
</protein>
<dbReference type="OrthoDB" id="2615105at2759"/>
<reference evidence="1 2" key="1">
    <citation type="journal article" date="2012" name="Proc. Natl. Acad. Sci. U.S.A.">
        <title>Comparative genomics of Ceriporiopsis subvermispora and Phanerochaete chrysosporium provide insight into selective ligninolysis.</title>
        <authorList>
            <person name="Fernandez-Fueyo E."/>
            <person name="Ruiz-Duenas F.J."/>
            <person name="Ferreira P."/>
            <person name="Floudas D."/>
            <person name="Hibbett D.S."/>
            <person name="Canessa P."/>
            <person name="Larrondo L.F."/>
            <person name="James T.Y."/>
            <person name="Seelenfreund D."/>
            <person name="Lobos S."/>
            <person name="Polanco R."/>
            <person name="Tello M."/>
            <person name="Honda Y."/>
            <person name="Watanabe T."/>
            <person name="Watanabe T."/>
            <person name="Ryu J.S."/>
            <person name="Kubicek C.P."/>
            <person name="Schmoll M."/>
            <person name="Gaskell J."/>
            <person name="Hammel K.E."/>
            <person name="St John F.J."/>
            <person name="Vanden Wymelenberg A."/>
            <person name="Sabat G."/>
            <person name="Splinter BonDurant S."/>
            <person name="Syed K."/>
            <person name="Yadav J.S."/>
            <person name="Doddapaneni H."/>
            <person name="Subramanian V."/>
            <person name="Lavin J.L."/>
            <person name="Oguiza J.A."/>
            <person name="Perez G."/>
            <person name="Pisabarro A.G."/>
            <person name="Ramirez L."/>
            <person name="Santoyo F."/>
            <person name="Master E."/>
            <person name="Coutinho P.M."/>
            <person name="Henrissat B."/>
            <person name="Lombard V."/>
            <person name="Magnuson J.K."/>
            <person name="Kuees U."/>
            <person name="Hori C."/>
            <person name="Igarashi K."/>
            <person name="Samejima M."/>
            <person name="Held B.W."/>
            <person name="Barry K.W."/>
            <person name="LaButti K.M."/>
            <person name="Lapidus A."/>
            <person name="Lindquist E.A."/>
            <person name="Lucas S.M."/>
            <person name="Riley R."/>
            <person name="Salamov A.A."/>
            <person name="Hoffmeister D."/>
            <person name="Schwenk D."/>
            <person name="Hadar Y."/>
            <person name="Yarden O."/>
            <person name="de Vries R.P."/>
            <person name="Wiebenga A."/>
            <person name="Stenlid J."/>
            <person name="Eastwood D."/>
            <person name="Grigoriev I.V."/>
            <person name="Berka R.M."/>
            <person name="Blanchette R.A."/>
            <person name="Kersten P."/>
            <person name="Martinez A.T."/>
            <person name="Vicuna R."/>
            <person name="Cullen D."/>
        </authorList>
    </citation>
    <scope>NUCLEOTIDE SEQUENCE [LARGE SCALE GENOMIC DNA]</scope>
    <source>
        <strain evidence="1 2">B</strain>
    </source>
</reference>
<dbReference type="AlphaFoldDB" id="M2REA6"/>
<dbReference type="Proteomes" id="UP000016930">
    <property type="component" value="Unassembled WGS sequence"/>
</dbReference>
<keyword evidence="2" id="KW-1185">Reference proteome</keyword>
<accession>M2REA6</accession>
<dbReference type="HOGENOM" id="CLU_193207_0_0_1"/>
<feature type="non-terminal residue" evidence="1">
    <location>
        <position position="1"/>
    </location>
</feature>
<gene>
    <name evidence="1" type="ORF">CERSUDRAFT_38023</name>
</gene>
<organism evidence="1 2">
    <name type="scientific">Ceriporiopsis subvermispora (strain B)</name>
    <name type="common">White-rot fungus</name>
    <name type="synonym">Gelatoporia subvermispora</name>
    <dbReference type="NCBI Taxonomy" id="914234"/>
    <lineage>
        <taxon>Eukaryota</taxon>
        <taxon>Fungi</taxon>
        <taxon>Dikarya</taxon>
        <taxon>Basidiomycota</taxon>
        <taxon>Agaricomycotina</taxon>
        <taxon>Agaricomycetes</taxon>
        <taxon>Polyporales</taxon>
        <taxon>Gelatoporiaceae</taxon>
        <taxon>Gelatoporia</taxon>
    </lineage>
</organism>
<dbReference type="EMBL" id="KB445797">
    <property type="protein sequence ID" value="EMD36792.1"/>
    <property type="molecule type" value="Genomic_DNA"/>
</dbReference>
<evidence type="ECO:0000313" key="1">
    <source>
        <dbReference type="EMBL" id="EMD36792.1"/>
    </source>
</evidence>
<name>M2REA6_CERS8</name>
<feature type="non-terminal residue" evidence="1">
    <location>
        <position position="54"/>
    </location>
</feature>
<evidence type="ECO:0000313" key="2">
    <source>
        <dbReference type="Proteomes" id="UP000016930"/>
    </source>
</evidence>